<comment type="caution">
    <text evidence="3">The sequence shown here is derived from an EMBL/GenBank/DDBJ whole genome shotgun (WGS) entry which is preliminary data.</text>
</comment>
<dbReference type="Proteomes" id="UP001595962">
    <property type="component" value="Unassembled WGS sequence"/>
</dbReference>
<dbReference type="RefSeq" id="WP_377333391.1">
    <property type="nucleotide sequence ID" value="NZ_JBHSGB010000006.1"/>
</dbReference>
<keyword evidence="1" id="KW-0973">c-di-GMP</keyword>
<proteinExistence type="predicted"/>
<sequence length="117" mass="13028">MDHRRFSRVLFNGPTLLTAAGQQLRGQLKDLSLKGALIQLEQQASLVTGTHYQLEIELNDSGLQLVMQVSVAHQHEDLVGLRCEKMDIDSVSHLRRLLELNLGDADLLSRELADLSA</sequence>
<dbReference type="Pfam" id="PF07238">
    <property type="entry name" value="PilZ"/>
    <property type="match status" value="1"/>
</dbReference>
<organism evidence="3 4">
    <name type="scientific">Rheinheimera marina</name>
    <dbReference type="NCBI Taxonomy" id="1774958"/>
    <lineage>
        <taxon>Bacteria</taxon>
        <taxon>Pseudomonadati</taxon>
        <taxon>Pseudomonadota</taxon>
        <taxon>Gammaproteobacteria</taxon>
        <taxon>Chromatiales</taxon>
        <taxon>Chromatiaceae</taxon>
        <taxon>Rheinheimera</taxon>
    </lineage>
</organism>
<reference evidence="4" key="1">
    <citation type="journal article" date="2019" name="Int. J. Syst. Evol. Microbiol.">
        <title>The Global Catalogue of Microorganisms (GCM) 10K type strain sequencing project: providing services to taxonomists for standard genome sequencing and annotation.</title>
        <authorList>
            <consortium name="The Broad Institute Genomics Platform"/>
            <consortium name="The Broad Institute Genome Sequencing Center for Infectious Disease"/>
            <person name="Wu L."/>
            <person name="Ma J."/>
        </authorList>
    </citation>
    <scope>NUCLEOTIDE SEQUENCE [LARGE SCALE GENOMIC DNA]</scope>
    <source>
        <strain evidence="4">DT28</strain>
    </source>
</reference>
<name>A0ABV9JLN3_9GAMM</name>
<evidence type="ECO:0000313" key="3">
    <source>
        <dbReference type="EMBL" id="MFC4655094.1"/>
    </source>
</evidence>
<gene>
    <name evidence="3" type="ORF">ACFO3I_08715</name>
</gene>
<keyword evidence="1" id="KW-0547">Nucleotide-binding</keyword>
<comment type="function">
    <text evidence="1">Binds the second messenger bis-(3'-5') cyclic dimeric guanosine monophosphate (c-di-GMP). Can bind two c-di-GMP molecules per monomer. May play a role in bacterial second-messenger regulated processes. Binding to c-di-GMP induces a conformational change of the C- and N-termini resulting in the exposure of a highly negative surface on one side of the protein to a possible effector protein.</text>
</comment>
<evidence type="ECO:0000313" key="4">
    <source>
        <dbReference type="Proteomes" id="UP001595962"/>
    </source>
</evidence>
<dbReference type="InterPro" id="IPR009875">
    <property type="entry name" value="PilZ_domain"/>
</dbReference>
<evidence type="ECO:0000256" key="1">
    <source>
        <dbReference type="PIRNR" id="PIRNR028141"/>
    </source>
</evidence>
<feature type="domain" description="PilZ" evidence="2">
    <location>
        <begin position="3"/>
        <end position="99"/>
    </location>
</feature>
<dbReference type="PIRSF" id="PIRSF028141">
    <property type="entry name" value="C-di-GMP_BP_PA4608"/>
    <property type="match status" value="1"/>
</dbReference>
<keyword evidence="4" id="KW-1185">Reference proteome</keyword>
<dbReference type="EMBL" id="JBHSGB010000006">
    <property type="protein sequence ID" value="MFC4655094.1"/>
    <property type="molecule type" value="Genomic_DNA"/>
</dbReference>
<evidence type="ECO:0000259" key="2">
    <source>
        <dbReference type="Pfam" id="PF07238"/>
    </source>
</evidence>
<dbReference type="Gene3D" id="2.40.10.220">
    <property type="entry name" value="predicted glycosyltransferase like domains"/>
    <property type="match status" value="1"/>
</dbReference>
<accession>A0ABV9JLN3</accession>
<protein>
    <recommendedName>
        <fullName evidence="1">Cyclic diguanosine monophosphate-binding protein</fullName>
        <shortName evidence="1">c-di-GMP-binding protein</shortName>
    </recommendedName>
    <alternativeName>
        <fullName evidence="1">Pilz domain-containing protein</fullName>
    </alternativeName>
</protein>
<dbReference type="InterPro" id="IPR027021">
    <property type="entry name" value="C-di-GMP_BP_PA4608"/>
</dbReference>
<comment type="subunit">
    <text evidence="1">Monomer in both c-di-GMP-bound and free forms.</text>
</comment>
<dbReference type="SUPFAM" id="SSF141371">
    <property type="entry name" value="PilZ domain-like"/>
    <property type="match status" value="1"/>
</dbReference>